<evidence type="ECO:0000313" key="1">
    <source>
        <dbReference type="EMBL" id="MFG6464162.1"/>
    </source>
</evidence>
<gene>
    <name evidence="1" type="ORF">ACG04Q_21515</name>
</gene>
<accession>A0ABW7GQQ7</accession>
<dbReference type="Proteomes" id="UP001606302">
    <property type="component" value="Unassembled WGS sequence"/>
</dbReference>
<proteinExistence type="predicted"/>
<name>A0ABW7GQQ7_9BURK</name>
<protein>
    <submittedName>
        <fullName evidence="1">Uncharacterized protein</fullName>
    </submittedName>
</protein>
<organism evidence="1 2">
    <name type="scientific">Pelomonas lactea</name>
    <dbReference type="NCBI Taxonomy" id="3299030"/>
    <lineage>
        <taxon>Bacteria</taxon>
        <taxon>Pseudomonadati</taxon>
        <taxon>Pseudomonadota</taxon>
        <taxon>Betaproteobacteria</taxon>
        <taxon>Burkholderiales</taxon>
        <taxon>Sphaerotilaceae</taxon>
        <taxon>Roseateles</taxon>
    </lineage>
</organism>
<keyword evidence="2" id="KW-1185">Reference proteome</keyword>
<sequence>MSRRLQQTIEVLTMLDLMTRLTSKGLKAIAAAVNPPLAAMPERPQAGNVVMLRATEQPESAPRRPVSAALQDDPMFKDLCDADYEALGFRDGTRVPDHEGLDQGCARIRARARLVFDHMVQARIAWLDESELQQLAVGQQGSALGCERMRAQSNAWRRDIETIKQQRELAGEHQGWIEPLVVDYRAGFQRALRGAINAQWLR</sequence>
<comment type="caution">
    <text evidence="1">The sequence shown here is derived from an EMBL/GenBank/DDBJ whole genome shotgun (WGS) entry which is preliminary data.</text>
</comment>
<dbReference type="EMBL" id="JBIGHX010000009">
    <property type="protein sequence ID" value="MFG6464162.1"/>
    <property type="molecule type" value="Genomic_DNA"/>
</dbReference>
<reference evidence="1 2" key="1">
    <citation type="submission" date="2024-08" db="EMBL/GenBank/DDBJ databases">
        <authorList>
            <person name="Lu H."/>
        </authorList>
    </citation>
    <scope>NUCLEOTIDE SEQUENCE [LARGE SCALE GENOMIC DNA]</scope>
    <source>
        <strain evidence="1 2">DXS20W</strain>
    </source>
</reference>
<evidence type="ECO:0000313" key="2">
    <source>
        <dbReference type="Proteomes" id="UP001606302"/>
    </source>
</evidence>